<evidence type="ECO:0000256" key="2">
    <source>
        <dbReference type="ARBA" id="ARBA00004687"/>
    </source>
</evidence>
<keyword evidence="3" id="KW-0337">GPI-anchor biosynthesis</keyword>
<keyword evidence="4" id="KW-0328">Glycosyltransferase</keyword>
<feature type="transmembrane region" description="Helical" evidence="10">
    <location>
        <begin position="211"/>
        <end position="229"/>
    </location>
</feature>
<keyword evidence="8 10" id="KW-1133">Transmembrane helix</keyword>
<dbReference type="InterPro" id="IPR007315">
    <property type="entry name" value="PIG-V/Gpi18"/>
</dbReference>
<keyword evidence="5" id="KW-0808">Transferase</keyword>
<dbReference type="PANTHER" id="PTHR12468:SF2">
    <property type="entry name" value="GPI MANNOSYLTRANSFERASE 2"/>
    <property type="match status" value="1"/>
</dbReference>
<evidence type="ECO:0000256" key="5">
    <source>
        <dbReference type="ARBA" id="ARBA00022679"/>
    </source>
</evidence>
<dbReference type="GO" id="GO:0004376">
    <property type="term" value="F:GPI mannosyltransferase activity"/>
    <property type="evidence" value="ECO:0007669"/>
    <property type="project" value="InterPro"/>
</dbReference>
<feature type="transmembrane region" description="Helical" evidence="10">
    <location>
        <begin position="277"/>
        <end position="299"/>
    </location>
</feature>
<keyword evidence="6 10" id="KW-0812">Transmembrane</keyword>
<organism evidence="11 12">
    <name type="scientific">Candidatus Collierbacteria bacterium RIFOXYB1_FULL_49_13</name>
    <dbReference type="NCBI Taxonomy" id="1817728"/>
    <lineage>
        <taxon>Bacteria</taxon>
        <taxon>Candidatus Collieribacteriota</taxon>
    </lineage>
</organism>
<evidence type="ECO:0000256" key="4">
    <source>
        <dbReference type="ARBA" id="ARBA00022676"/>
    </source>
</evidence>
<keyword evidence="7" id="KW-0256">Endoplasmic reticulum</keyword>
<accession>A0A1F5FFV2</accession>
<evidence type="ECO:0000313" key="12">
    <source>
        <dbReference type="Proteomes" id="UP000176682"/>
    </source>
</evidence>
<feature type="transmembrane region" description="Helical" evidence="10">
    <location>
        <begin position="168"/>
        <end position="199"/>
    </location>
</feature>
<gene>
    <name evidence="11" type="ORF">A2368_01240</name>
</gene>
<dbReference type="GO" id="GO:0016020">
    <property type="term" value="C:membrane"/>
    <property type="evidence" value="ECO:0007669"/>
    <property type="project" value="GOC"/>
</dbReference>
<dbReference type="GO" id="GO:0006506">
    <property type="term" value="P:GPI anchor biosynthetic process"/>
    <property type="evidence" value="ECO:0007669"/>
    <property type="project" value="UniProtKB-UniPathway"/>
</dbReference>
<evidence type="ECO:0000256" key="9">
    <source>
        <dbReference type="ARBA" id="ARBA00023136"/>
    </source>
</evidence>
<dbReference type="GO" id="GO:0031501">
    <property type="term" value="C:mannosyltransferase complex"/>
    <property type="evidence" value="ECO:0007669"/>
    <property type="project" value="TreeGrafter"/>
</dbReference>
<dbReference type="EMBL" id="MFAM01000047">
    <property type="protein sequence ID" value="OGD78427.1"/>
    <property type="molecule type" value="Genomic_DNA"/>
</dbReference>
<evidence type="ECO:0008006" key="13">
    <source>
        <dbReference type="Google" id="ProtNLM"/>
    </source>
</evidence>
<dbReference type="UniPathway" id="UPA00196"/>
<comment type="caution">
    <text evidence="11">The sequence shown here is derived from an EMBL/GenBank/DDBJ whole genome shotgun (WGS) entry which is preliminary data.</text>
</comment>
<feature type="transmembrane region" description="Helical" evidence="10">
    <location>
        <begin position="94"/>
        <end position="117"/>
    </location>
</feature>
<feature type="transmembrane region" description="Helical" evidence="10">
    <location>
        <begin position="353"/>
        <end position="374"/>
    </location>
</feature>
<feature type="transmembrane region" description="Helical" evidence="10">
    <location>
        <begin position="129"/>
        <end position="162"/>
    </location>
</feature>
<comment type="subcellular location">
    <subcellularLocation>
        <location evidence="1">Endoplasmic reticulum membrane</location>
        <topology evidence="1">Multi-pass membrane protein</topology>
    </subcellularLocation>
</comment>
<sequence>MLKTLLRWLVIWRLLLFIPLLLAAFTFPLKPGFTDLTNAFSFSDLLTAWSNFDGRHYLTLAEFGYRSPQAFNLQNYFPIYPLIVGQLGHLIRSYLISGLLISHLAFFAALYLLYKLLRLDYSHSTARKTIVLILAFPASFIFGSVYSESLFFLFAVGVFYFARKGQFLPAAIFASIAGATRVTGFLLFFSLGIEYLIYIRDHRKKFFTPQLIWFFLLPIGFYSYVHYLGGVSGDPLLFLHVQPLNSGPREINHVVLLYEVFYRYINMLIDVPKNNPLFFTVLQEMLIGLLFTAVSIPVLKNTRLSYALFTLLSFILPTLMGSFASLPRFVAVLFPGFLVLSLYFHNHPRWYRPFITICLSFQFISVYFFTRGWFVL</sequence>
<comment type="pathway">
    <text evidence="2">Glycolipid biosynthesis; glycosylphosphatidylinositol-anchor biosynthesis.</text>
</comment>
<dbReference type="Pfam" id="PF04188">
    <property type="entry name" value="Mannosyl_trans2"/>
    <property type="match status" value="1"/>
</dbReference>
<feature type="transmembrane region" description="Helical" evidence="10">
    <location>
        <begin position="306"/>
        <end position="323"/>
    </location>
</feature>
<evidence type="ECO:0000256" key="10">
    <source>
        <dbReference type="SAM" id="Phobius"/>
    </source>
</evidence>
<dbReference type="Proteomes" id="UP000176682">
    <property type="component" value="Unassembled WGS sequence"/>
</dbReference>
<evidence type="ECO:0000256" key="6">
    <source>
        <dbReference type="ARBA" id="ARBA00022692"/>
    </source>
</evidence>
<evidence type="ECO:0000313" key="11">
    <source>
        <dbReference type="EMBL" id="OGD78427.1"/>
    </source>
</evidence>
<keyword evidence="9 10" id="KW-0472">Membrane</keyword>
<proteinExistence type="predicted"/>
<evidence type="ECO:0000256" key="8">
    <source>
        <dbReference type="ARBA" id="ARBA00022989"/>
    </source>
</evidence>
<evidence type="ECO:0000256" key="3">
    <source>
        <dbReference type="ARBA" id="ARBA00022502"/>
    </source>
</evidence>
<dbReference type="PANTHER" id="PTHR12468">
    <property type="entry name" value="GPI MANNOSYLTRANSFERASE 2"/>
    <property type="match status" value="1"/>
</dbReference>
<evidence type="ECO:0000256" key="1">
    <source>
        <dbReference type="ARBA" id="ARBA00004477"/>
    </source>
</evidence>
<dbReference type="AlphaFoldDB" id="A0A1F5FFV2"/>
<evidence type="ECO:0000256" key="7">
    <source>
        <dbReference type="ARBA" id="ARBA00022824"/>
    </source>
</evidence>
<feature type="transmembrane region" description="Helical" evidence="10">
    <location>
        <begin position="329"/>
        <end position="346"/>
    </location>
</feature>
<reference evidence="11 12" key="1">
    <citation type="journal article" date="2016" name="Nat. Commun.">
        <title>Thousands of microbial genomes shed light on interconnected biogeochemical processes in an aquifer system.</title>
        <authorList>
            <person name="Anantharaman K."/>
            <person name="Brown C.T."/>
            <person name="Hug L.A."/>
            <person name="Sharon I."/>
            <person name="Castelle C.J."/>
            <person name="Probst A.J."/>
            <person name="Thomas B.C."/>
            <person name="Singh A."/>
            <person name="Wilkins M.J."/>
            <person name="Karaoz U."/>
            <person name="Brodie E.L."/>
            <person name="Williams K.H."/>
            <person name="Hubbard S.S."/>
            <person name="Banfield J.F."/>
        </authorList>
    </citation>
    <scope>NUCLEOTIDE SEQUENCE [LARGE SCALE GENOMIC DNA]</scope>
</reference>
<dbReference type="GO" id="GO:0000009">
    <property type="term" value="F:alpha-1,6-mannosyltransferase activity"/>
    <property type="evidence" value="ECO:0007669"/>
    <property type="project" value="InterPro"/>
</dbReference>
<name>A0A1F5FFV2_9BACT</name>
<protein>
    <recommendedName>
        <fullName evidence="13">Glycosyltransferase RgtA/B/C/D-like domain-containing protein</fullName>
    </recommendedName>
</protein>